<feature type="chain" id="PRO_5016818261" description="Signal transduction histidine kinase internal region domain-containing protein" evidence="2">
    <location>
        <begin position="31"/>
        <end position="1001"/>
    </location>
</feature>
<dbReference type="OrthoDB" id="9809670at2"/>
<dbReference type="Pfam" id="PF06580">
    <property type="entry name" value="His_kinase"/>
    <property type="match status" value="1"/>
</dbReference>
<dbReference type="InterPro" id="IPR011110">
    <property type="entry name" value="Reg_prop"/>
</dbReference>
<feature type="domain" description="Two component regulator three Y" evidence="4">
    <location>
        <begin position="679"/>
        <end position="740"/>
    </location>
</feature>
<dbReference type="Pfam" id="PF07494">
    <property type="entry name" value="Reg_prop"/>
    <property type="match status" value="1"/>
</dbReference>
<evidence type="ECO:0000259" key="4">
    <source>
        <dbReference type="Pfam" id="PF07495"/>
    </source>
</evidence>
<comment type="caution">
    <text evidence="5">The sequence shown here is derived from an EMBL/GenBank/DDBJ whole genome shotgun (WGS) entry which is preliminary data.</text>
</comment>
<evidence type="ECO:0000256" key="1">
    <source>
        <dbReference type="SAM" id="Phobius"/>
    </source>
</evidence>
<feature type="transmembrane region" description="Helical" evidence="1">
    <location>
        <begin position="749"/>
        <end position="770"/>
    </location>
</feature>
<dbReference type="Pfam" id="PF07495">
    <property type="entry name" value="Y_Y_Y"/>
    <property type="match status" value="1"/>
</dbReference>
<feature type="signal peptide" evidence="2">
    <location>
        <begin position="1"/>
        <end position="30"/>
    </location>
</feature>
<keyword evidence="1" id="KW-1133">Transmembrane helix</keyword>
<feature type="domain" description="Signal transduction histidine kinase internal region" evidence="3">
    <location>
        <begin position="791"/>
        <end position="869"/>
    </location>
</feature>
<dbReference type="EMBL" id="QFFJ01000002">
    <property type="protein sequence ID" value="RBL89896.1"/>
    <property type="molecule type" value="Genomic_DNA"/>
</dbReference>
<keyword evidence="6" id="KW-1185">Reference proteome</keyword>
<dbReference type="InterPro" id="IPR011047">
    <property type="entry name" value="Quinoprotein_ADH-like_sf"/>
</dbReference>
<dbReference type="PANTHER" id="PTHR34220">
    <property type="entry name" value="SENSOR HISTIDINE KINASE YPDA"/>
    <property type="match status" value="1"/>
</dbReference>
<evidence type="ECO:0000259" key="3">
    <source>
        <dbReference type="Pfam" id="PF06580"/>
    </source>
</evidence>
<dbReference type="Gene3D" id="2.130.10.10">
    <property type="entry name" value="YVTN repeat-like/Quinoprotein amine dehydrogenase"/>
    <property type="match status" value="2"/>
</dbReference>
<dbReference type="InterPro" id="IPR036890">
    <property type="entry name" value="HATPase_C_sf"/>
</dbReference>
<keyword evidence="1" id="KW-0812">Transmembrane</keyword>
<reference evidence="5 6" key="1">
    <citation type="submission" date="2018-05" db="EMBL/GenBank/DDBJ databases">
        <title>Chitinophaga sp. K3CV102501T nov., isolated from isolated from a monsoon evergreen broad-leaved forest soil.</title>
        <authorList>
            <person name="Lv Y."/>
        </authorList>
    </citation>
    <scope>NUCLEOTIDE SEQUENCE [LARGE SCALE GENOMIC DNA]</scope>
    <source>
        <strain evidence="5 6">GDMCC 1.1325</strain>
    </source>
</reference>
<dbReference type="GO" id="GO:0000155">
    <property type="term" value="F:phosphorelay sensor kinase activity"/>
    <property type="evidence" value="ECO:0007669"/>
    <property type="project" value="InterPro"/>
</dbReference>
<keyword evidence="1" id="KW-0472">Membrane</keyword>
<evidence type="ECO:0008006" key="7">
    <source>
        <dbReference type="Google" id="ProtNLM"/>
    </source>
</evidence>
<dbReference type="InterPro" id="IPR013783">
    <property type="entry name" value="Ig-like_fold"/>
</dbReference>
<gene>
    <name evidence="5" type="ORF">DF182_25805</name>
</gene>
<evidence type="ECO:0000313" key="5">
    <source>
        <dbReference type="EMBL" id="RBL89896.1"/>
    </source>
</evidence>
<evidence type="ECO:0000256" key="2">
    <source>
        <dbReference type="SAM" id="SignalP"/>
    </source>
</evidence>
<accession>A0A365XU41</accession>
<dbReference type="PANTHER" id="PTHR34220:SF7">
    <property type="entry name" value="SENSOR HISTIDINE KINASE YPDA"/>
    <property type="match status" value="1"/>
</dbReference>
<dbReference type="GO" id="GO:0016020">
    <property type="term" value="C:membrane"/>
    <property type="evidence" value="ECO:0007669"/>
    <property type="project" value="InterPro"/>
</dbReference>
<dbReference type="SUPFAM" id="SSF55874">
    <property type="entry name" value="ATPase domain of HSP90 chaperone/DNA topoisomerase II/histidine kinase"/>
    <property type="match status" value="1"/>
</dbReference>
<dbReference type="InterPro" id="IPR011123">
    <property type="entry name" value="Y_Y_Y"/>
</dbReference>
<proteinExistence type="predicted"/>
<dbReference type="Gene3D" id="3.30.565.10">
    <property type="entry name" value="Histidine kinase-like ATPase, C-terminal domain"/>
    <property type="match status" value="1"/>
</dbReference>
<dbReference type="SUPFAM" id="SSF50998">
    <property type="entry name" value="Quinoprotein alcohol dehydrogenase-like"/>
    <property type="match status" value="1"/>
</dbReference>
<keyword evidence="2" id="KW-0732">Signal</keyword>
<organism evidence="5 6">
    <name type="scientific">Chitinophaga flava</name>
    <dbReference type="NCBI Taxonomy" id="2259036"/>
    <lineage>
        <taxon>Bacteria</taxon>
        <taxon>Pseudomonadati</taxon>
        <taxon>Bacteroidota</taxon>
        <taxon>Chitinophagia</taxon>
        <taxon>Chitinophagales</taxon>
        <taxon>Chitinophagaceae</taxon>
        <taxon>Chitinophaga</taxon>
    </lineage>
</organism>
<evidence type="ECO:0000313" key="6">
    <source>
        <dbReference type="Proteomes" id="UP000253410"/>
    </source>
</evidence>
<dbReference type="InterPro" id="IPR015943">
    <property type="entry name" value="WD40/YVTN_repeat-like_dom_sf"/>
</dbReference>
<dbReference type="SUPFAM" id="SSF63829">
    <property type="entry name" value="Calcium-dependent phosphotriesterase"/>
    <property type="match status" value="1"/>
</dbReference>
<dbReference type="RefSeq" id="WP_113618645.1">
    <property type="nucleotide sequence ID" value="NZ_QFFJ01000002.1"/>
</dbReference>
<name>A0A365XU41_9BACT</name>
<sequence length="1001" mass="113788">MRLYHHLNTCLLTIRLTLILLFLTAARAHCQDPSYTQYTVKDGLPGPIVYQALQDKNGFIWFATNQGVSRFDGKSFKNFSKADGLPDNEILKLYIDKHNNMWFISGAGIPALYREGKIWSMKHCKGVFSITEDFTGDSIYLHSSYSEGTQLVKGYYVSSNKTDQWKFTHHTFFPDDDFLRSTLLKGSTEKKVNFYFSLAGDSTYKLAIKSKTKTRSYTFPYLHLDGFFPFNIKFLHTYNTRKGSLLFVTEVLYEADSSGLKVICPIQSLQLNYRNTNSIFCENDSILWCCSRDKGLIRVTNYASSHRIVQTFFPKTYCTSIIKDHEGGYWVTTHNDGVYYLPNLNAYYLSGLNDLASKDVKTIKTIDKNRMVAGFANGNILEIHLPDIKSKAYTQWNSSNLNNRIMDIKPYGQRQLMVASDYGLHSLNADNTSTTIFHGISIKGIHLISDTTIAVATSAGILIMTPHEREPRPVLKHKATCINGLGKNYYWGSMNGVYALLNDSIHYLGTQYPQLSGIINRINIAPDSAIWISTPEGLHILKNGQLSTIGKKQGLLSDICKDVFFDGNIAWVSTDQGISRIIYRWNHNTPIYSISGITENDGLISSDVNQTTVSDNYIWAATARGICFMSKNDTPRAMLNPLININTVIRDNDEIVPRDTVAIDYRKNKLRIELSGISFRSGKQTTYQYRFKNLDSNWTSTATDVLEFSTLPFGIHTFEVRAVDRWGNKSDPVKRITITVIPPFWKTSWFIFFTYLFTGALIGYSVYVYFKIQQRKKDKIYQAKKEMAELEMKVLRGQMNPHFIFNCLGSIQHHILRADITNANLYLYKFSKLIRNILQYSIAATITLEEEVEVLELYLELEKVRLGERMNYVVEVTPDIDPTFINIPSMIIQPYVENAIKHGITPLVDRAGNIRISFNRENNYLVCIIDDDGIGIRASLTAQKANFSGYISMGTGITKSRIDVINAIQKNKILLEIIDKEASNLSGKGTIVRVSFPILND</sequence>
<dbReference type="Proteomes" id="UP000253410">
    <property type="component" value="Unassembled WGS sequence"/>
</dbReference>
<dbReference type="InterPro" id="IPR050640">
    <property type="entry name" value="Bact_2-comp_sensor_kinase"/>
</dbReference>
<protein>
    <recommendedName>
        <fullName evidence="7">Signal transduction histidine kinase internal region domain-containing protein</fullName>
    </recommendedName>
</protein>
<dbReference type="AlphaFoldDB" id="A0A365XU41"/>
<dbReference type="InterPro" id="IPR010559">
    <property type="entry name" value="Sig_transdc_His_kin_internal"/>
</dbReference>
<dbReference type="Gene3D" id="2.60.40.10">
    <property type="entry name" value="Immunoglobulins"/>
    <property type="match status" value="1"/>
</dbReference>